<proteinExistence type="predicted"/>
<accession>A0A1G9K780</accession>
<dbReference type="STRING" id="633440.SAMN05421869_12630"/>
<evidence type="ECO:0000313" key="3">
    <source>
        <dbReference type="Proteomes" id="UP000199202"/>
    </source>
</evidence>
<evidence type="ECO:0000259" key="1">
    <source>
        <dbReference type="Pfam" id="PF13349"/>
    </source>
</evidence>
<feature type="domain" description="DUF4097" evidence="1">
    <location>
        <begin position="131"/>
        <end position="258"/>
    </location>
</feature>
<reference evidence="2 3" key="1">
    <citation type="submission" date="2016-10" db="EMBL/GenBank/DDBJ databases">
        <authorList>
            <person name="de Groot N.N."/>
        </authorList>
    </citation>
    <scope>NUCLEOTIDE SEQUENCE [LARGE SCALE GENOMIC DNA]</scope>
    <source>
        <strain evidence="2 3">CGMCC 4.6533</strain>
    </source>
</reference>
<dbReference type="OrthoDB" id="3520907at2"/>
<dbReference type="EMBL" id="FNDJ01000026">
    <property type="protein sequence ID" value="SDL45657.1"/>
    <property type="molecule type" value="Genomic_DNA"/>
</dbReference>
<dbReference type="Pfam" id="PF13349">
    <property type="entry name" value="DUF4097"/>
    <property type="match status" value="1"/>
</dbReference>
<gene>
    <name evidence="2" type="ORF">SAMN05421869_12630</name>
</gene>
<dbReference type="RefSeq" id="WP_090944874.1">
    <property type="nucleotide sequence ID" value="NZ_FNDJ01000026.1"/>
</dbReference>
<keyword evidence="3" id="KW-1185">Reference proteome</keyword>
<dbReference type="Proteomes" id="UP000199202">
    <property type="component" value="Unassembled WGS sequence"/>
</dbReference>
<dbReference type="AlphaFoldDB" id="A0A1G9K780"/>
<name>A0A1G9K780_9ACTN</name>
<dbReference type="InterPro" id="IPR025164">
    <property type="entry name" value="Toastrack_DUF4097"/>
</dbReference>
<organism evidence="2 3">
    <name type="scientific">Nonomuraea jiangxiensis</name>
    <dbReference type="NCBI Taxonomy" id="633440"/>
    <lineage>
        <taxon>Bacteria</taxon>
        <taxon>Bacillati</taxon>
        <taxon>Actinomycetota</taxon>
        <taxon>Actinomycetes</taxon>
        <taxon>Streptosporangiales</taxon>
        <taxon>Streptosporangiaceae</taxon>
        <taxon>Nonomuraea</taxon>
    </lineage>
</organism>
<sequence length="261" mass="28034">MRAAWLASGAVATLIALMTSTALLWGLFAHAEPPVTRQSRAIPFARDDVRIQVGKGHVNVSIEPGEAGELLVFRELRWSADRPTVTETWEEHSGTLRLDAECHNSDQPDGPLCVADYSLFVPPETRVEAGTASGALNVNRLFGGLRLTSLSGDVNIHDVAGSVWVRTGTGNVIADRLNGEEADVEVGSGDVHLRFREPPTKVRAVVRTSGNVGLTVPDLPYGLTVRAADSIMNVHRDDRSPRQITATAPTGVVTVTVVHRP</sequence>
<evidence type="ECO:0000313" key="2">
    <source>
        <dbReference type="EMBL" id="SDL45657.1"/>
    </source>
</evidence>
<protein>
    <recommendedName>
        <fullName evidence="1">DUF4097 domain-containing protein</fullName>
    </recommendedName>
</protein>